<accession>A0A2P2L8R2</accession>
<dbReference type="AlphaFoldDB" id="A0A2P2L8R2"/>
<evidence type="ECO:0000313" key="1">
    <source>
        <dbReference type="EMBL" id="MBX14355.1"/>
    </source>
</evidence>
<organism evidence="1">
    <name type="scientific">Rhizophora mucronata</name>
    <name type="common">Asiatic mangrove</name>
    <dbReference type="NCBI Taxonomy" id="61149"/>
    <lineage>
        <taxon>Eukaryota</taxon>
        <taxon>Viridiplantae</taxon>
        <taxon>Streptophyta</taxon>
        <taxon>Embryophyta</taxon>
        <taxon>Tracheophyta</taxon>
        <taxon>Spermatophyta</taxon>
        <taxon>Magnoliopsida</taxon>
        <taxon>eudicotyledons</taxon>
        <taxon>Gunneridae</taxon>
        <taxon>Pentapetalae</taxon>
        <taxon>rosids</taxon>
        <taxon>fabids</taxon>
        <taxon>Malpighiales</taxon>
        <taxon>Rhizophoraceae</taxon>
        <taxon>Rhizophora</taxon>
    </lineage>
</organism>
<dbReference type="EMBL" id="GGEC01033871">
    <property type="protein sequence ID" value="MBX14355.1"/>
    <property type="molecule type" value="Transcribed_RNA"/>
</dbReference>
<reference evidence="1" key="1">
    <citation type="submission" date="2018-02" db="EMBL/GenBank/DDBJ databases">
        <title>Rhizophora mucronata_Transcriptome.</title>
        <authorList>
            <person name="Meera S.P."/>
            <person name="Sreeshan A."/>
            <person name="Augustine A."/>
        </authorList>
    </citation>
    <scope>NUCLEOTIDE SEQUENCE</scope>
    <source>
        <tissue evidence="1">Leaf</tissue>
    </source>
</reference>
<name>A0A2P2L8R2_RHIMU</name>
<sequence>MSHMLVKLLRGTGMKRTNTSSLLQDGRYMTQRRSGNVIPSMGIELLARNGLLESSFGSGIDRCFLAQFFVFIFSIVVLKNLHTRLAYPDCNLSFGGIR</sequence>
<proteinExistence type="predicted"/>
<protein>
    <submittedName>
        <fullName evidence="1">Uncharacterized protein MANES_11G090000</fullName>
    </submittedName>
</protein>